<accession>A0A1H7PGQ0</accession>
<keyword evidence="1" id="KW-0472">Membrane</keyword>
<organism evidence="2 3">
    <name type="scientific">Haloferax larsenii</name>
    <dbReference type="NCBI Taxonomy" id="302484"/>
    <lineage>
        <taxon>Archaea</taxon>
        <taxon>Methanobacteriati</taxon>
        <taxon>Methanobacteriota</taxon>
        <taxon>Stenosarchaea group</taxon>
        <taxon>Halobacteria</taxon>
        <taxon>Halobacteriales</taxon>
        <taxon>Haloferacaceae</taxon>
        <taxon>Haloferax</taxon>
    </lineage>
</organism>
<keyword evidence="1" id="KW-0812">Transmembrane</keyword>
<proteinExistence type="predicted"/>
<evidence type="ECO:0000256" key="1">
    <source>
        <dbReference type="SAM" id="Phobius"/>
    </source>
</evidence>
<feature type="transmembrane region" description="Helical" evidence="1">
    <location>
        <begin position="20"/>
        <end position="43"/>
    </location>
</feature>
<dbReference type="EMBL" id="FOAD01000004">
    <property type="protein sequence ID" value="SEL34648.1"/>
    <property type="molecule type" value="Genomic_DNA"/>
</dbReference>
<dbReference type="AlphaFoldDB" id="A0A1H7PGQ0"/>
<evidence type="ECO:0000313" key="2">
    <source>
        <dbReference type="EMBL" id="SEL34648.1"/>
    </source>
</evidence>
<evidence type="ECO:0000313" key="3">
    <source>
        <dbReference type="Proteomes" id="UP000183894"/>
    </source>
</evidence>
<protein>
    <submittedName>
        <fullName evidence="2">Uncharacterized protein</fullName>
    </submittedName>
</protein>
<name>A0A1H7PGQ0_HALLR</name>
<sequence length="262" mass="27880">MFGWMSSSVMNTIQAVDSGTTLFGAGFLVVGGFVVLVSGRYVWRTLSVARADAVSAVGTQHAGDVVKVTGTASRAEDGALVSPFSEQPSLAVRYEIAERRISPIVVPWFVTIFTNSASVPFTLDTGSQRVTVESPPRTVTTSTDVVATIGPDEPLPDHIASFERETDAVAASTWWRNPSRVVRRLWSVLGLGARRYTEERVVPGDSVTVVGRVSDDPATLSPVVVSSFSPMRSVYRMASTSVVGLSIGLVCLVLGTVLVTLS</sequence>
<feature type="transmembrane region" description="Helical" evidence="1">
    <location>
        <begin position="241"/>
        <end position="261"/>
    </location>
</feature>
<gene>
    <name evidence="2" type="ORF">SAMN04488691_10483</name>
</gene>
<reference evidence="2 3" key="1">
    <citation type="submission" date="2016-10" db="EMBL/GenBank/DDBJ databases">
        <authorList>
            <person name="de Groot N.N."/>
        </authorList>
    </citation>
    <scope>NUCLEOTIDE SEQUENCE [LARGE SCALE GENOMIC DNA]</scope>
    <source>
        <strain evidence="2 3">CDM_5</strain>
    </source>
</reference>
<keyword evidence="1" id="KW-1133">Transmembrane helix</keyword>
<dbReference type="Proteomes" id="UP000183894">
    <property type="component" value="Unassembled WGS sequence"/>
</dbReference>